<gene>
    <name evidence="2" type="ORF">PQU92_08525</name>
</gene>
<proteinExistence type="predicted"/>
<evidence type="ECO:0000313" key="2">
    <source>
        <dbReference type="EMBL" id="MDC7683319.1"/>
    </source>
</evidence>
<dbReference type="Pfam" id="PF16872">
    <property type="entry name" value="putAbiC"/>
    <property type="match status" value="1"/>
</dbReference>
<sequence length="221" mass="25339">MQQRQSAQARVLMQVVMKFIAKHWLWLCAILFVGAAWFGTLCFFSHVPKDAAQHGDYFALRGTFGDMFGAANCLFSAIIVIGVAYGIVQQRQEIADARQAADDARFMTQFHYLLSKIDDHRQKMKFQKWTGREAITAIIPRLNDEDARNHASLYVMNLRNILWMISKQPKADQMEYANVLTGCLSLPEFELLIKFAQTPTNTEFRNLVETYYPSSGQRMAL</sequence>
<keyword evidence="1" id="KW-0472">Membrane</keyword>
<evidence type="ECO:0000313" key="3">
    <source>
        <dbReference type="Proteomes" id="UP001214854"/>
    </source>
</evidence>
<protein>
    <submittedName>
        <fullName evidence="2">Phage abortive infection protein</fullName>
    </submittedName>
</protein>
<keyword evidence="1" id="KW-1133">Transmembrane helix</keyword>
<accession>A0ABT5HTL1</accession>
<name>A0ABT5HTL1_9CAUL</name>
<comment type="caution">
    <text evidence="2">The sequence shown here is derived from an EMBL/GenBank/DDBJ whole genome shotgun (WGS) entry which is preliminary data.</text>
</comment>
<keyword evidence="3" id="KW-1185">Reference proteome</keyword>
<evidence type="ECO:0000256" key="1">
    <source>
        <dbReference type="SAM" id="Phobius"/>
    </source>
</evidence>
<dbReference type="RefSeq" id="WP_272747793.1">
    <property type="nucleotide sequence ID" value="NZ_JAQQKX010000005.1"/>
</dbReference>
<keyword evidence="1" id="KW-0812">Transmembrane</keyword>
<feature type="transmembrane region" description="Helical" evidence="1">
    <location>
        <begin position="67"/>
        <end position="88"/>
    </location>
</feature>
<dbReference type="InterPro" id="IPR031709">
    <property type="entry name" value="PutAbiC"/>
</dbReference>
<dbReference type="Proteomes" id="UP001214854">
    <property type="component" value="Unassembled WGS sequence"/>
</dbReference>
<organism evidence="2 3">
    <name type="scientific">Asticcacaulis aquaticus</name>
    <dbReference type="NCBI Taxonomy" id="2984212"/>
    <lineage>
        <taxon>Bacteria</taxon>
        <taxon>Pseudomonadati</taxon>
        <taxon>Pseudomonadota</taxon>
        <taxon>Alphaproteobacteria</taxon>
        <taxon>Caulobacterales</taxon>
        <taxon>Caulobacteraceae</taxon>
        <taxon>Asticcacaulis</taxon>
    </lineage>
</organism>
<reference evidence="2 3" key="1">
    <citation type="submission" date="2023-01" db="EMBL/GenBank/DDBJ databases">
        <title>Novel species of the genus Asticcacaulis isolated from rivers.</title>
        <authorList>
            <person name="Lu H."/>
        </authorList>
    </citation>
    <scope>NUCLEOTIDE SEQUENCE [LARGE SCALE GENOMIC DNA]</scope>
    <source>
        <strain evidence="2 3">BYS171W</strain>
    </source>
</reference>
<feature type="transmembrane region" description="Helical" evidence="1">
    <location>
        <begin position="24"/>
        <end position="47"/>
    </location>
</feature>
<dbReference type="EMBL" id="JAQQKX010000005">
    <property type="protein sequence ID" value="MDC7683319.1"/>
    <property type="molecule type" value="Genomic_DNA"/>
</dbReference>